<evidence type="ECO:0000256" key="7">
    <source>
        <dbReference type="ARBA" id="ARBA00022917"/>
    </source>
</evidence>
<organism evidence="15 16">
    <name type="scientific">Thermaerobacter composti</name>
    <dbReference type="NCBI Taxonomy" id="554949"/>
    <lineage>
        <taxon>Bacteria</taxon>
        <taxon>Bacillati</taxon>
        <taxon>Bacillota</taxon>
        <taxon>Clostridia</taxon>
        <taxon>Eubacteriales</taxon>
        <taxon>Clostridiales Family XVII. Incertae Sedis</taxon>
        <taxon>Thermaerobacter</taxon>
    </lineage>
</organism>
<evidence type="ECO:0000313" key="16">
    <source>
        <dbReference type="Proteomes" id="UP001304683"/>
    </source>
</evidence>
<comment type="subcellular location">
    <subcellularLocation>
        <location evidence="1 10 12">Cytoplasm</location>
    </subcellularLocation>
</comment>
<evidence type="ECO:0000259" key="14">
    <source>
        <dbReference type="PROSITE" id="PS51722"/>
    </source>
</evidence>
<dbReference type="HAMAP" id="MF_00100_B">
    <property type="entry name" value="IF_2_B"/>
    <property type="match status" value="1"/>
</dbReference>
<feature type="compositionally biased region" description="Basic and acidic residues" evidence="13">
    <location>
        <begin position="55"/>
        <end position="65"/>
    </location>
</feature>
<accession>A0ABZ0QRX3</accession>
<dbReference type="Pfam" id="PF11987">
    <property type="entry name" value="IF-2"/>
    <property type="match status" value="1"/>
</dbReference>
<dbReference type="NCBIfam" id="TIGR00231">
    <property type="entry name" value="small_GTP"/>
    <property type="match status" value="1"/>
</dbReference>
<feature type="binding site" evidence="10">
    <location>
        <begin position="164"/>
        <end position="171"/>
    </location>
    <ligand>
        <name>GTP</name>
        <dbReference type="ChEBI" id="CHEBI:37565"/>
    </ligand>
</feature>
<dbReference type="Gene3D" id="3.40.50.300">
    <property type="entry name" value="P-loop containing nucleotide triphosphate hydrolases"/>
    <property type="match status" value="1"/>
</dbReference>
<dbReference type="InterPro" id="IPR005225">
    <property type="entry name" value="Small_GTP-bd"/>
</dbReference>
<dbReference type="Gene3D" id="3.40.50.10050">
    <property type="entry name" value="Translation initiation factor IF- 2, domain 3"/>
    <property type="match status" value="1"/>
</dbReference>
<feature type="region of interest" description="G-domain" evidence="10">
    <location>
        <begin position="158"/>
        <end position="306"/>
    </location>
</feature>
<dbReference type="InterPro" id="IPR006847">
    <property type="entry name" value="IF2_N"/>
</dbReference>
<dbReference type="PROSITE" id="PS51722">
    <property type="entry name" value="G_TR_2"/>
    <property type="match status" value="1"/>
</dbReference>
<keyword evidence="5 10" id="KW-0396">Initiation factor</keyword>
<evidence type="ECO:0000256" key="11">
    <source>
        <dbReference type="RuleBase" id="RU000644"/>
    </source>
</evidence>
<dbReference type="InterPro" id="IPR036925">
    <property type="entry name" value="TIF_IF2_dom3_sf"/>
</dbReference>
<dbReference type="PANTHER" id="PTHR43381">
    <property type="entry name" value="TRANSLATION INITIATION FACTOR IF-2-RELATED"/>
    <property type="match status" value="1"/>
</dbReference>
<dbReference type="Pfam" id="PF22042">
    <property type="entry name" value="EF-G_D2"/>
    <property type="match status" value="1"/>
</dbReference>
<dbReference type="CDD" id="cd03692">
    <property type="entry name" value="mtIF2_IVc"/>
    <property type="match status" value="1"/>
</dbReference>
<dbReference type="InterPro" id="IPR015760">
    <property type="entry name" value="TIF_IF2"/>
</dbReference>
<dbReference type="InterPro" id="IPR023115">
    <property type="entry name" value="TIF_IF2_dom3"/>
</dbReference>
<dbReference type="CDD" id="cd01887">
    <property type="entry name" value="IF2_eIF5B"/>
    <property type="match status" value="1"/>
</dbReference>
<evidence type="ECO:0000256" key="9">
    <source>
        <dbReference type="ARBA" id="ARBA00025162"/>
    </source>
</evidence>
<evidence type="ECO:0000256" key="10">
    <source>
        <dbReference type="HAMAP-Rule" id="MF_00100"/>
    </source>
</evidence>
<dbReference type="NCBIfam" id="TIGR00487">
    <property type="entry name" value="IF-2"/>
    <property type="match status" value="1"/>
</dbReference>
<keyword evidence="16" id="KW-1185">Reference proteome</keyword>
<evidence type="ECO:0000256" key="3">
    <source>
        <dbReference type="ARBA" id="ARBA00020675"/>
    </source>
</evidence>
<feature type="region of interest" description="Disordered" evidence="13">
    <location>
        <begin position="1"/>
        <end position="67"/>
    </location>
</feature>
<evidence type="ECO:0000256" key="4">
    <source>
        <dbReference type="ARBA" id="ARBA00022490"/>
    </source>
</evidence>
<evidence type="ECO:0000256" key="6">
    <source>
        <dbReference type="ARBA" id="ARBA00022741"/>
    </source>
</evidence>
<dbReference type="Proteomes" id="UP001304683">
    <property type="component" value="Chromosome"/>
</dbReference>
<dbReference type="SUPFAM" id="SSF52540">
    <property type="entry name" value="P-loop containing nucleoside triphosphate hydrolases"/>
    <property type="match status" value="1"/>
</dbReference>
<proteinExistence type="inferred from homology"/>
<dbReference type="RefSeq" id="WP_318751613.1">
    <property type="nucleotide sequence ID" value="NZ_CP132508.1"/>
</dbReference>
<comment type="similarity">
    <text evidence="2 10 11">Belongs to the TRAFAC class translation factor GTPase superfamily. Classic translation factor GTPase family. IF-2 subfamily.</text>
</comment>
<dbReference type="Pfam" id="PF00009">
    <property type="entry name" value="GTP_EFTU"/>
    <property type="match status" value="1"/>
</dbReference>
<dbReference type="PANTHER" id="PTHR43381:SF5">
    <property type="entry name" value="TR-TYPE G DOMAIN-CONTAINING PROTEIN"/>
    <property type="match status" value="1"/>
</dbReference>
<protein>
    <recommendedName>
        <fullName evidence="3 10">Translation initiation factor IF-2</fullName>
    </recommendedName>
</protein>
<dbReference type="InterPro" id="IPR027417">
    <property type="entry name" value="P-loop_NTPase"/>
</dbReference>
<dbReference type="Gene3D" id="2.40.30.10">
    <property type="entry name" value="Translation factors"/>
    <property type="match status" value="2"/>
</dbReference>
<keyword evidence="6 10" id="KW-0547">Nucleotide-binding</keyword>
<evidence type="ECO:0000313" key="15">
    <source>
        <dbReference type="EMBL" id="WPD20262.1"/>
    </source>
</evidence>
<evidence type="ECO:0000256" key="8">
    <source>
        <dbReference type="ARBA" id="ARBA00023134"/>
    </source>
</evidence>
<evidence type="ECO:0000256" key="2">
    <source>
        <dbReference type="ARBA" id="ARBA00007733"/>
    </source>
</evidence>
<dbReference type="InterPro" id="IPR009000">
    <property type="entry name" value="Transl_B-barrel_sf"/>
</dbReference>
<reference evidence="15 16" key="1">
    <citation type="submission" date="2023-08" db="EMBL/GenBank/DDBJ databases">
        <title>Genome sequence of Thermaerobacter compostii strain Ins1, a spore-forming filamentous bacterium isolated from a deep geothermal reservoir.</title>
        <authorList>
            <person name="Bregnard D."/>
            <person name="Gonzalez D."/>
            <person name="Junier P."/>
        </authorList>
    </citation>
    <scope>NUCLEOTIDE SEQUENCE [LARGE SCALE GENOMIC DNA]</scope>
    <source>
        <strain evidence="15 16">Ins1</strain>
    </source>
</reference>
<evidence type="ECO:0000256" key="5">
    <source>
        <dbReference type="ARBA" id="ARBA00022540"/>
    </source>
</evidence>
<dbReference type="GO" id="GO:0003743">
    <property type="term" value="F:translation initiation factor activity"/>
    <property type="evidence" value="ECO:0007669"/>
    <property type="project" value="UniProtKB-KW"/>
</dbReference>
<comment type="function">
    <text evidence="9 10 11">One of the essential components for the initiation of protein synthesis. Protects formylmethionyl-tRNA from spontaneous hydrolysis and promotes its binding to the 30S ribosomal subunits. Also involved in the hydrolysis of GTP during the formation of the 70S ribosomal complex.</text>
</comment>
<dbReference type="EMBL" id="CP132508">
    <property type="protein sequence ID" value="WPD20262.1"/>
    <property type="molecule type" value="Genomic_DNA"/>
</dbReference>
<dbReference type="SUPFAM" id="SSF52156">
    <property type="entry name" value="Initiation factor IF2/eIF5b, domain 3"/>
    <property type="match status" value="1"/>
</dbReference>
<gene>
    <name evidence="10 15" type="primary">infB</name>
    <name evidence="15" type="ORF">Q5761_05010</name>
</gene>
<evidence type="ECO:0000256" key="1">
    <source>
        <dbReference type="ARBA" id="ARBA00004496"/>
    </source>
</evidence>
<dbReference type="CDD" id="cd03702">
    <property type="entry name" value="IF2_mtIF2_II"/>
    <property type="match status" value="1"/>
</dbReference>
<dbReference type="InterPro" id="IPR000178">
    <property type="entry name" value="TF_IF2_bacterial-like"/>
</dbReference>
<feature type="compositionally biased region" description="Basic and acidic residues" evidence="13">
    <location>
        <begin position="22"/>
        <end position="31"/>
    </location>
</feature>
<feature type="binding site" evidence="10">
    <location>
        <begin position="210"/>
        <end position="214"/>
    </location>
    <ligand>
        <name>GTP</name>
        <dbReference type="ChEBI" id="CHEBI:37565"/>
    </ligand>
</feature>
<feature type="binding site" evidence="10">
    <location>
        <begin position="264"/>
        <end position="267"/>
    </location>
    <ligand>
        <name>GTP</name>
        <dbReference type="ChEBI" id="CHEBI:37565"/>
    </ligand>
</feature>
<keyword evidence="8 10" id="KW-0342">GTP-binding</keyword>
<dbReference type="SUPFAM" id="SSF50447">
    <property type="entry name" value="Translation proteins"/>
    <property type="match status" value="2"/>
</dbReference>
<keyword evidence="4 10" id="KW-0963">Cytoplasm</keyword>
<evidence type="ECO:0000256" key="12">
    <source>
        <dbReference type="RuleBase" id="RU000645"/>
    </source>
</evidence>
<name>A0ABZ0QRX3_9FIRM</name>
<dbReference type="InterPro" id="IPR004161">
    <property type="entry name" value="EFTu-like_2"/>
</dbReference>
<dbReference type="InterPro" id="IPR053905">
    <property type="entry name" value="EF-G-like_DII"/>
</dbReference>
<dbReference type="InterPro" id="IPR000795">
    <property type="entry name" value="T_Tr_GTP-bd_dom"/>
</dbReference>
<sequence length="656" mass="71308">MAGRPGAGRPGGGPARRGGKRKEKEYVRDERDFLDEDDEGKLFGGRKEERRRRRAQEQATHEIRHGSRVGGEVTLTGAVTVGAFAELLGVPPAQVIQTLIGMGVMAAINQEIDASVAAKVAEKFGFTVKIQEPEPELAKKPEPAAEEDDASQLQPRWPVVTVLGHVDHGKTSLLDRIRQTRVTDQEAGGITQHIGASVVEVGDKKIVFLDTPGHEAFTALRARGAQVTDIAVLVVAADDGVMPQTVEAINHARAAGVPIVVAITKVDKPEANPERVRQQLTEFNLVPEEWGGDTVMVEVSAHTGQGIQELLEMILLVAELQELKANPNRPARGTVIEAKLERGRGPVATVLVQNGTLRVGDAFVCGTTYGRVRALFDDRGRPLQEAGPSTPVEVLGASEVPEAGDRLEVVADEREAREIAERRQEERRQEELRAARGLTLEQFAQQAAGEAGERELRLVVKADVQGSLDALVPALERLSTDEAYVRVLHTGLGAISESDVMLAAASRAIVIGFNVRPDANARRAADRENVEIRTYRVIYELLDDVKKALQGLLKPEVREVVVGQAEVRATFKVPGVGTVAGCYVTDGKIARNARVRVIRDGTVIYEGRIASLKRFKDDVREVAQGYECGVGIERFNDIKEGDVLEVFQEQEVARAL</sequence>
<keyword evidence="7 10" id="KW-0648">Protein biosynthesis</keyword>
<dbReference type="Pfam" id="PF03144">
    <property type="entry name" value="GTP_EFTU_D2"/>
    <property type="match status" value="1"/>
</dbReference>
<feature type="domain" description="Tr-type G" evidence="14">
    <location>
        <begin position="155"/>
        <end position="324"/>
    </location>
</feature>
<dbReference type="PROSITE" id="PS01176">
    <property type="entry name" value="IF2"/>
    <property type="match status" value="1"/>
</dbReference>
<dbReference type="Pfam" id="PF04760">
    <property type="entry name" value="IF2_N"/>
    <property type="match status" value="1"/>
</dbReference>
<feature type="compositionally biased region" description="Gly residues" evidence="13">
    <location>
        <begin position="1"/>
        <end position="16"/>
    </location>
</feature>
<dbReference type="InterPro" id="IPR044145">
    <property type="entry name" value="IF2_II"/>
</dbReference>
<evidence type="ECO:0000256" key="13">
    <source>
        <dbReference type="SAM" id="MobiDB-lite"/>
    </source>
</evidence>